<evidence type="ECO:0000313" key="1">
    <source>
        <dbReference type="EMBL" id="CAH2065767.1"/>
    </source>
</evidence>
<dbReference type="Proteomes" id="UP000836841">
    <property type="component" value="Chromosome 5"/>
</dbReference>
<evidence type="ECO:0000313" key="2">
    <source>
        <dbReference type="Proteomes" id="UP000836841"/>
    </source>
</evidence>
<dbReference type="AlphaFoldDB" id="A0AAU9SGX8"/>
<proteinExistence type="predicted"/>
<protein>
    <submittedName>
        <fullName evidence="1">Uncharacterized protein</fullName>
    </submittedName>
</protein>
<dbReference type="EMBL" id="OU466861">
    <property type="protein sequence ID" value="CAH2065767.1"/>
    <property type="molecule type" value="Genomic_DNA"/>
</dbReference>
<keyword evidence="2" id="KW-1185">Reference proteome</keyword>
<name>A0AAU9SGX8_THLAR</name>
<gene>
    <name evidence="1" type="ORF">TAV2_LOCUS17346</name>
</gene>
<organism evidence="1 2">
    <name type="scientific">Thlaspi arvense</name>
    <name type="common">Field penny-cress</name>
    <dbReference type="NCBI Taxonomy" id="13288"/>
    <lineage>
        <taxon>Eukaryota</taxon>
        <taxon>Viridiplantae</taxon>
        <taxon>Streptophyta</taxon>
        <taxon>Embryophyta</taxon>
        <taxon>Tracheophyta</taxon>
        <taxon>Spermatophyta</taxon>
        <taxon>Magnoliopsida</taxon>
        <taxon>eudicotyledons</taxon>
        <taxon>Gunneridae</taxon>
        <taxon>Pentapetalae</taxon>
        <taxon>rosids</taxon>
        <taxon>malvids</taxon>
        <taxon>Brassicales</taxon>
        <taxon>Brassicaceae</taxon>
        <taxon>Thlaspideae</taxon>
        <taxon>Thlaspi</taxon>
    </lineage>
</organism>
<sequence length="143" mass="15999">MKHHCFLLLQPSASLLFVVSAICLFIGVTGGINIRKRSHDLPELKAFNQLKQYSYVLQVTIITGDSARLKEDAITCEEEEIAKKMTLPSPLDRPTMNRMVEMMEGNVDALVNPPRPGLQIPTATLQESSTFSEDISVYTEYDP</sequence>
<accession>A0AAU9SGX8</accession>
<reference evidence="1 2" key="1">
    <citation type="submission" date="2022-03" db="EMBL/GenBank/DDBJ databases">
        <authorList>
            <person name="Nunn A."/>
            <person name="Chopra R."/>
            <person name="Nunn A."/>
            <person name="Contreras Garrido A."/>
        </authorList>
    </citation>
    <scope>NUCLEOTIDE SEQUENCE [LARGE SCALE GENOMIC DNA]</scope>
</reference>